<dbReference type="eggNOG" id="ENOG502Z8AV">
    <property type="taxonomic scope" value="Bacteria"/>
</dbReference>
<keyword evidence="3" id="KW-1185">Reference proteome</keyword>
<dbReference type="RefSeq" id="WP_035808203.1">
    <property type="nucleotide sequence ID" value="NZ_CCSE01000001.1"/>
</dbReference>
<dbReference type="Pfam" id="PF08378">
    <property type="entry name" value="NERD"/>
    <property type="match status" value="1"/>
</dbReference>
<dbReference type="STRING" id="1461582.BN1048_00558"/>
<dbReference type="EMBL" id="CCSE01000001">
    <property type="protein sequence ID" value="CDZ99613.1"/>
    <property type="molecule type" value="Genomic_DNA"/>
</dbReference>
<gene>
    <name evidence="2" type="ORF">BN1048_00558</name>
</gene>
<accession>A0A078LWP0</accession>
<protein>
    <submittedName>
        <fullName evidence="2">Nuclease-related domain protein</fullName>
    </submittedName>
</protein>
<organism evidence="2 3">
    <name type="scientific">Jeotgalicoccus saudimassiliensis</name>
    <dbReference type="NCBI Taxonomy" id="1461582"/>
    <lineage>
        <taxon>Bacteria</taxon>
        <taxon>Bacillati</taxon>
        <taxon>Bacillota</taxon>
        <taxon>Bacilli</taxon>
        <taxon>Bacillales</taxon>
        <taxon>Staphylococcaceae</taxon>
        <taxon>Jeotgalicoccus</taxon>
    </lineage>
</organism>
<sequence>MFINNRKIPVELLYYNALSARTDLTTSERYQMESIRKGYEGECLYDKIFDETGHKNLYIFRDVYLKIKNTTAQYDSIVISDDCVTINEIKNFQGDFRFSKDMWYKDERLLEDDAFTQLRRAKGNLMKINKDSDVQFEVKNALIFINDDFRLSSENDDIWEKTIVRSHLRKYLRNLNNSYRGEKAKEIANVINKYRVRNTFFNERPDTSRLRLGFYCGECKSFDLSKYRFHFKCNNCETIETKETHFLRALSDHKFLFYNEPVTKKSISHLIDNQLSKTTLLRFMNKHCNLIKKGSRSTHTFKYYDFNDAVKTITGGRYKNTIRKQSE</sequence>
<evidence type="ECO:0000313" key="2">
    <source>
        <dbReference type="EMBL" id="CDZ99613.1"/>
    </source>
</evidence>
<feature type="domain" description="NERD" evidence="1">
    <location>
        <begin position="37"/>
        <end position="151"/>
    </location>
</feature>
<dbReference type="InterPro" id="IPR011528">
    <property type="entry name" value="NERD"/>
</dbReference>
<proteinExistence type="predicted"/>
<dbReference type="PROSITE" id="PS50965">
    <property type="entry name" value="NERD"/>
    <property type="match status" value="1"/>
</dbReference>
<dbReference type="Proteomes" id="UP000044136">
    <property type="component" value="Unassembled WGS sequence"/>
</dbReference>
<name>A0A078LWP0_9STAP</name>
<reference evidence="2 3" key="1">
    <citation type="submission" date="2014-07" db="EMBL/GenBank/DDBJ databases">
        <authorList>
            <person name="Urmite Genomes Urmite Genomes"/>
        </authorList>
    </citation>
    <scope>NUCLEOTIDE SEQUENCE [LARGE SCALE GENOMIC DNA]</scope>
    <source>
        <strain evidence="2 3">13MG44_air</strain>
    </source>
</reference>
<dbReference type="HOGENOM" id="CLU_073334_0_0_9"/>
<evidence type="ECO:0000259" key="1">
    <source>
        <dbReference type="PROSITE" id="PS50965"/>
    </source>
</evidence>
<dbReference type="AlphaFoldDB" id="A0A078LWP0"/>
<evidence type="ECO:0000313" key="3">
    <source>
        <dbReference type="Proteomes" id="UP000044136"/>
    </source>
</evidence>